<keyword evidence="1" id="KW-0812">Transmembrane</keyword>
<feature type="transmembrane region" description="Helical" evidence="1">
    <location>
        <begin position="60"/>
        <end position="77"/>
    </location>
</feature>
<feature type="transmembrane region" description="Helical" evidence="1">
    <location>
        <begin position="89"/>
        <end position="116"/>
    </location>
</feature>
<organism evidence="2 3">
    <name type="scientific">Dyella acidisoli</name>
    <dbReference type="NCBI Taxonomy" id="1867834"/>
    <lineage>
        <taxon>Bacteria</taxon>
        <taxon>Pseudomonadati</taxon>
        <taxon>Pseudomonadota</taxon>
        <taxon>Gammaproteobacteria</taxon>
        <taxon>Lysobacterales</taxon>
        <taxon>Rhodanobacteraceae</taxon>
        <taxon>Dyella</taxon>
    </lineage>
</organism>
<reference evidence="3" key="1">
    <citation type="journal article" date="2019" name="Int. J. Syst. Evol. Microbiol.">
        <title>The Global Catalogue of Microorganisms (GCM) 10K type strain sequencing project: providing services to taxonomists for standard genome sequencing and annotation.</title>
        <authorList>
            <consortium name="The Broad Institute Genomics Platform"/>
            <consortium name="The Broad Institute Genome Sequencing Center for Infectious Disease"/>
            <person name="Wu L."/>
            <person name="Ma J."/>
        </authorList>
    </citation>
    <scope>NUCLEOTIDE SEQUENCE [LARGE SCALE GENOMIC DNA]</scope>
    <source>
        <strain evidence="3">NBRC 111980</strain>
    </source>
</reference>
<accession>A0ABQ5XX51</accession>
<dbReference type="PANTHER" id="PTHR35531:SF1">
    <property type="entry name" value="INNER MEMBRANE PROTEIN YBCI-RELATED"/>
    <property type="match status" value="1"/>
</dbReference>
<feature type="transmembrane region" description="Helical" evidence="1">
    <location>
        <begin position="147"/>
        <end position="167"/>
    </location>
</feature>
<evidence type="ECO:0000313" key="2">
    <source>
        <dbReference type="EMBL" id="GLQ95106.1"/>
    </source>
</evidence>
<proteinExistence type="predicted"/>
<dbReference type="Proteomes" id="UP001156670">
    <property type="component" value="Unassembled WGS sequence"/>
</dbReference>
<protein>
    <submittedName>
        <fullName evidence="2">Membrane protein</fullName>
    </submittedName>
</protein>
<evidence type="ECO:0000313" key="3">
    <source>
        <dbReference type="Proteomes" id="UP001156670"/>
    </source>
</evidence>
<evidence type="ECO:0000256" key="1">
    <source>
        <dbReference type="SAM" id="Phobius"/>
    </source>
</evidence>
<dbReference type="EMBL" id="BSOB01000057">
    <property type="protein sequence ID" value="GLQ95106.1"/>
    <property type="molecule type" value="Genomic_DNA"/>
</dbReference>
<dbReference type="InterPro" id="IPR007404">
    <property type="entry name" value="YdjM-like"/>
</dbReference>
<keyword evidence="1" id="KW-0472">Membrane</keyword>
<name>A0ABQ5XX51_9GAMM</name>
<keyword evidence="1" id="KW-1133">Transmembrane helix</keyword>
<dbReference type="PANTHER" id="PTHR35531">
    <property type="entry name" value="INNER MEMBRANE PROTEIN YBCI-RELATED"/>
    <property type="match status" value="1"/>
</dbReference>
<comment type="caution">
    <text evidence="2">The sequence shown here is derived from an EMBL/GenBank/DDBJ whole genome shotgun (WGS) entry which is preliminary data.</text>
</comment>
<gene>
    <name evidence="2" type="ORF">GCM10007901_40610</name>
</gene>
<dbReference type="RefSeq" id="WP_284322793.1">
    <property type="nucleotide sequence ID" value="NZ_BSOB01000057.1"/>
</dbReference>
<sequence>MPTIFTHAAVPVLLGAAAGKQRISRRLLCAGAIAAMLPDIDTLGFKFGIAYADAFGHRGALHSLLFALCTATLAVLLHRRLRTTAARAFAFVGLAAVSHPLLDMLTNGGLGIAIAWPLTAQRYFFPWRPIHVSPIGMRFFSMHSVPLIASELLWVWLPMGLISLALWRWRVSRDRLQ</sequence>
<dbReference type="Pfam" id="PF04307">
    <property type="entry name" value="YdjM"/>
    <property type="match status" value="1"/>
</dbReference>
<keyword evidence="3" id="KW-1185">Reference proteome</keyword>